<comment type="catalytic activity">
    <reaction evidence="1">
        <text>(7,8-dihydropterin-6-yl)methyl diphosphate + 4-aminobenzoate = 7,8-dihydropteroate + diphosphate</text>
        <dbReference type="Rhea" id="RHEA:19949"/>
        <dbReference type="ChEBI" id="CHEBI:17836"/>
        <dbReference type="ChEBI" id="CHEBI:17839"/>
        <dbReference type="ChEBI" id="CHEBI:33019"/>
        <dbReference type="ChEBI" id="CHEBI:72950"/>
        <dbReference type="EC" id="2.5.1.15"/>
    </reaction>
</comment>
<evidence type="ECO:0000256" key="4">
    <source>
        <dbReference type="ARBA" id="ARBA00009503"/>
    </source>
</evidence>
<protein>
    <recommendedName>
        <fullName evidence="6 12">Dihydropteroate synthase</fullName>
        <shortName evidence="12">DHPS</shortName>
        <ecNumber evidence="5 12">2.5.1.15</ecNumber>
    </recommendedName>
    <alternativeName>
        <fullName evidence="11 12">Dihydropteroate pyrophosphorylase</fullName>
    </alternativeName>
</protein>
<comment type="pathway">
    <text evidence="3 12">Cofactor biosynthesis; tetrahydrofolate biosynthesis; 7,8-dihydrofolate from 2-amino-4-hydroxy-6-hydroxymethyl-7,8-dihydropteridine diphosphate and 4-aminobenzoate: step 1/2.</text>
</comment>
<dbReference type="GO" id="GO:0004156">
    <property type="term" value="F:dihydropteroate synthase activity"/>
    <property type="evidence" value="ECO:0007669"/>
    <property type="project" value="UniProtKB-EC"/>
</dbReference>
<keyword evidence="9 12" id="KW-0460">Magnesium</keyword>
<dbReference type="PANTHER" id="PTHR20941">
    <property type="entry name" value="FOLATE SYNTHESIS PROTEINS"/>
    <property type="match status" value="1"/>
</dbReference>
<dbReference type="EC" id="2.5.1.15" evidence="5 12"/>
<keyword evidence="7 12" id="KW-0808">Transferase</keyword>
<dbReference type="GO" id="GO:0046656">
    <property type="term" value="P:folic acid biosynthetic process"/>
    <property type="evidence" value="ECO:0007669"/>
    <property type="project" value="UniProtKB-KW"/>
</dbReference>
<comment type="similarity">
    <text evidence="4 12">Belongs to the DHPS family.</text>
</comment>
<evidence type="ECO:0000256" key="1">
    <source>
        <dbReference type="ARBA" id="ARBA00000012"/>
    </source>
</evidence>
<dbReference type="PROSITE" id="PS00792">
    <property type="entry name" value="DHPS_1"/>
    <property type="match status" value="1"/>
</dbReference>
<evidence type="ECO:0000256" key="10">
    <source>
        <dbReference type="ARBA" id="ARBA00022909"/>
    </source>
</evidence>
<dbReference type="InterPro" id="IPR011005">
    <property type="entry name" value="Dihydropteroate_synth-like_sf"/>
</dbReference>
<dbReference type="FunFam" id="3.20.20.20:FF:000006">
    <property type="entry name" value="Dihydropteroate synthase"/>
    <property type="match status" value="1"/>
</dbReference>
<feature type="domain" description="Pterin-binding" evidence="13">
    <location>
        <begin position="20"/>
        <end position="279"/>
    </location>
</feature>
<dbReference type="PROSITE" id="PS50972">
    <property type="entry name" value="PTERIN_BINDING"/>
    <property type="match status" value="1"/>
</dbReference>
<dbReference type="PANTHER" id="PTHR20941:SF1">
    <property type="entry name" value="FOLIC ACID SYNTHESIS PROTEIN FOL1"/>
    <property type="match status" value="1"/>
</dbReference>
<evidence type="ECO:0000313" key="14">
    <source>
        <dbReference type="EMBL" id="SDS23448.1"/>
    </source>
</evidence>
<dbReference type="SUPFAM" id="SSF51717">
    <property type="entry name" value="Dihydropteroate synthetase-like"/>
    <property type="match status" value="1"/>
</dbReference>
<proteinExistence type="inferred from homology"/>
<dbReference type="NCBIfam" id="TIGR01496">
    <property type="entry name" value="DHPS"/>
    <property type="match status" value="1"/>
</dbReference>
<dbReference type="InterPro" id="IPR045031">
    <property type="entry name" value="DHP_synth-like"/>
</dbReference>
<dbReference type="GO" id="GO:0046872">
    <property type="term" value="F:metal ion binding"/>
    <property type="evidence" value="ECO:0007669"/>
    <property type="project" value="UniProtKB-KW"/>
</dbReference>
<evidence type="ECO:0000256" key="7">
    <source>
        <dbReference type="ARBA" id="ARBA00022679"/>
    </source>
</evidence>
<dbReference type="Gene3D" id="3.20.20.20">
    <property type="entry name" value="Dihydropteroate synthase-like"/>
    <property type="match status" value="1"/>
</dbReference>
<evidence type="ECO:0000259" key="13">
    <source>
        <dbReference type="PROSITE" id="PS50972"/>
    </source>
</evidence>
<evidence type="ECO:0000256" key="6">
    <source>
        <dbReference type="ARBA" id="ARBA00016919"/>
    </source>
</evidence>
<dbReference type="InterPro" id="IPR006390">
    <property type="entry name" value="DHP_synth_dom"/>
</dbReference>
<keyword evidence="15" id="KW-1185">Reference proteome</keyword>
<dbReference type="CDD" id="cd00739">
    <property type="entry name" value="DHPS"/>
    <property type="match status" value="1"/>
</dbReference>
<sequence>MRVSGVPTAYLPGLPQPRRALVMGVLNVTPDSFSDGGQWLEPDKAIAHGHELLAEGADLLDVGGESTRPGADRPSEEEELARVLPVVRALAGAGALVSVDTMRSRVAQETVEAGAVMVNDVSGGLADPRMLPFVAAAGVPYICMHWRAHAAQMQRHATYDDVVETVVSELSDRLAAAEAAGVAPELLAVDPGLGFAKTGEHNWALLAGFDRLASLGRPVLIAASRKTFLGNLLADPETGQRRRTVDRDDASAAVAVLAAAAGAWCVRSHAVRPTLDGVKVAAAWGAAPAGHETGRDRPESHP</sequence>
<dbReference type="Pfam" id="PF00809">
    <property type="entry name" value="Pterin_bind"/>
    <property type="match status" value="1"/>
</dbReference>
<evidence type="ECO:0000256" key="9">
    <source>
        <dbReference type="ARBA" id="ARBA00022842"/>
    </source>
</evidence>
<dbReference type="GO" id="GO:0005829">
    <property type="term" value="C:cytosol"/>
    <property type="evidence" value="ECO:0007669"/>
    <property type="project" value="TreeGrafter"/>
</dbReference>
<accession>A0A1H1QIZ8</accession>
<keyword evidence="10 12" id="KW-0289">Folate biosynthesis</keyword>
<evidence type="ECO:0000256" key="2">
    <source>
        <dbReference type="ARBA" id="ARBA00001946"/>
    </source>
</evidence>
<gene>
    <name evidence="14" type="ORF">SAMN04489717_2034</name>
</gene>
<dbReference type="STRING" id="117157.SAMN04489717_2034"/>
<evidence type="ECO:0000256" key="12">
    <source>
        <dbReference type="RuleBase" id="RU361205"/>
    </source>
</evidence>
<keyword evidence="8 12" id="KW-0479">Metal-binding</keyword>
<comment type="cofactor">
    <cofactor evidence="2 12">
        <name>Mg(2+)</name>
        <dbReference type="ChEBI" id="CHEBI:18420"/>
    </cofactor>
</comment>
<reference evidence="14 15" key="1">
    <citation type="submission" date="2016-10" db="EMBL/GenBank/DDBJ databases">
        <authorList>
            <person name="de Groot N.N."/>
        </authorList>
    </citation>
    <scope>NUCLEOTIDE SEQUENCE [LARGE SCALE GENOMIC DNA]</scope>
    <source>
        <strain evidence="14 15">DSM 22024</strain>
    </source>
</reference>
<evidence type="ECO:0000256" key="5">
    <source>
        <dbReference type="ARBA" id="ARBA00012458"/>
    </source>
</evidence>
<name>A0A1H1QIZ8_9ACTN</name>
<dbReference type="EMBL" id="LT629732">
    <property type="protein sequence ID" value="SDS23448.1"/>
    <property type="molecule type" value="Genomic_DNA"/>
</dbReference>
<dbReference type="Proteomes" id="UP000198983">
    <property type="component" value="Chromosome I"/>
</dbReference>
<evidence type="ECO:0000256" key="8">
    <source>
        <dbReference type="ARBA" id="ARBA00022723"/>
    </source>
</evidence>
<evidence type="ECO:0000313" key="15">
    <source>
        <dbReference type="Proteomes" id="UP000198983"/>
    </source>
</evidence>
<dbReference type="AlphaFoldDB" id="A0A1H1QIZ8"/>
<evidence type="ECO:0000256" key="3">
    <source>
        <dbReference type="ARBA" id="ARBA00004763"/>
    </source>
</evidence>
<organism evidence="14 15">
    <name type="scientific">Actinopolymorpha singaporensis</name>
    <dbReference type="NCBI Taxonomy" id="117157"/>
    <lineage>
        <taxon>Bacteria</taxon>
        <taxon>Bacillati</taxon>
        <taxon>Actinomycetota</taxon>
        <taxon>Actinomycetes</taxon>
        <taxon>Propionibacteriales</taxon>
        <taxon>Actinopolymorphaceae</taxon>
        <taxon>Actinopolymorpha</taxon>
    </lineage>
</organism>
<dbReference type="InterPro" id="IPR000489">
    <property type="entry name" value="Pterin-binding_dom"/>
</dbReference>
<dbReference type="UniPathway" id="UPA00077">
    <property type="reaction ID" value="UER00156"/>
</dbReference>
<dbReference type="PROSITE" id="PS00793">
    <property type="entry name" value="DHPS_2"/>
    <property type="match status" value="1"/>
</dbReference>
<comment type="function">
    <text evidence="12">Catalyzes the condensation of para-aminobenzoate (pABA) with 6-hydroxymethyl-7,8-dihydropterin diphosphate (DHPt-PP) to form 7,8-dihydropteroate (H2Pte), the immediate precursor of folate derivatives.</text>
</comment>
<dbReference type="GO" id="GO:0046654">
    <property type="term" value="P:tetrahydrofolate biosynthetic process"/>
    <property type="evidence" value="ECO:0007669"/>
    <property type="project" value="UniProtKB-UniPathway"/>
</dbReference>
<evidence type="ECO:0000256" key="11">
    <source>
        <dbReference type="ARBA" id="ARBA00030193"/>
    </source>
</evidence>